<feature type="non-terminal residue" evidence="2">
    <location>
        <position position="433"/>
    </location>
</feature>
<evidence type="ECO:0000259" key="1">
    <source>
        <dbReference type="Pfam" id="PF07693"/>
    </source>
</evidence>
<dbReference type="PANTHER" id="PTHR22674">
    <property type="entry name" value="NTPASE, KAP FAMILY P-LOOP DOMAIN-CONTAINING 1"/>
    <property type="match status" value="1"/>
</dbReference>
<accession>A0ABU4JWD1</accession>
<feature type="domain" description="KAP NTPase" evidence="1">
    <location>
        <begin position="18"/>
        <end position="325"/>
    </location>
</feature>
<keyword evidence="3" id="KW-1185">Reference proteome</keyword>
<evidence type="ECO:0000313" key="2">
    <source>
        <dbReference type="EMBL" id="MDW8802459.1"/>
    </source>
</evidence>
<dbReference type="InterPro" id="IPR027417">
    <property type="entry name" value="P-loop_NTPase"/>
</dbReference>
<dbReference type="InterPro" id="IPR052754">
    <property type="entry name" value="NTPase_KAP_P-loop"/>
</dbReference>
<evidence type="ECO:0000313" key="3">
    <source>
        <dbReference type="Proteomes" id="UP001281656"/>
    </source>
</evidence>
<dbReference type="InterPro" id="IPR011646">
    <property type="entry name" value="KAP_P-loop"/>
</dbReference>
<proteinExistence type="predicted"/>
<reference evidence="2 3" key="1">
    <citation type="submission" date="2023-04" db="EMBL/GenBank/DDBJ databases">
        <title>Clostridium tannerae sp. nov., isolated from the fecal material of an alpaca.</title>
        <authorList>
            <person name="Miller S."/>
            <person name="Hendry M."/>
            <person name="King J."/>
            <person name="Sankaranarayanan K."/>
            <person name="Lawson P.A."/>
        </authorList>
    </citation>
    <scope>NUCLEOTIDE SEQUENCE [LARGE SCALE GENOMIC DNA]</scope>
    <source>
        <strain evidence="2 3">A1-XYC3</strain>
    </source>
</reference>
<comment type="caution">
    <text evidence="2">The sequence shown here is derived from an EMBL/GenBank/DDBJ whole genome shotgun (WGS) entry which is preliminary data.</text>
</comment>
<organism evidence="2 3">
    <name type="scientific">Clostridium tanneri</name>
    <dbReference type="NCBI Taxonomy" id="3037988"/>
    <lineage>
        <taxon>Bacteria</taxon>
        <taxon>Bacillati</taxon>
        <taxon>Bacillota</taxon>
        <taxon>Clostridia</taxon>
        <taxon>Eubacteriales</taxon>
        <taxon>Clostridiaceae</taxon>
        <taxon>Clostridium</taxon>
    </lineage>
</organism>
<sequence>MVNFFNDIASEEDYLGYYPYIESFNYILVNNNDLITPPLVFGIHGKWGSGKTTFMNLIKNRIEKEKRFYTVEINPWEYGQTQNFITIFLAKLYQEVKGKVKFFGKNSGPDFIKSIFKPLKLSLDIKPVKAEYDFDKFSLDQQQSVINKLISENFALKESISYILDHDFISKKKIVIFIDDLDRCDVDKVMEVIESIKLVFNSKNCIFFLGCDINYLQSALSNKYENFIRFSKENYNELVNFDLSDFSREYLEKIIQIPFYIPTIDGKAIRKYVNSILESNKIQNKTIEPKENIYQNFKKDLKDDFISELIITTDVNPRRIKRILNLTFLNYVFMKFKNIEKNNLKINTKLLAFLCIIKEVYPVFYKETISHESSCRDTFVNFFEKYDEERKASEVYDKEEYIISGSSEKEKVKNKEIDESRINLNKDTNDLDE</sequence>
<dbReference type="Proteomes" id="UP001281656">
    <property type="component" value="Unassembled WGS sequence"/>
</dbReference>
<dbReference type="PANTHER" id="PTHR22674:SF6">
    <property type="entry name" value="NTPASE KAP FAMILY P-LOOP DOMAIN-CONTAINING PROTEIN 1"/>
    <property type="match status" value="1"/>
</dbReference>
<dbReference type="EMBL" id="JARUJP010000021">
    <property type="protein sequence ID" value="MDW8802459.1"/>
    <property type="molecule type" value="Genomic_DNA"/>
</dbReference>
<dbReference type="Pfam" id="PF07693">
    <property type="entry name" value="KAP_NTPase"/>
    <property type="match status" value="1"/>
</dbReference>
<gene>
    <name evidence="2" type="ORF">P8V03_15020</name>
</gene>
<name>A0ABU4JWD1_9CLOT</name>
<dbReference type="RefSeq" id="WP_318798786.1">
    <property type="nucleotide sequence ID" value="NZ_JARUJP010000021.1"/>
</dbReference>
<dbReference type="Gene3D" id="3.40.50.300">
    <property type="entry name" value="P-loop containing nucleotide triphosphate hydrolases"/>
    <property type="match status" value="1"/>
</dbReference>
<dbReference type="SUPFAM" id="SSF52540">
    <property type="entry name" value="P-loop containing nucleoside triphosphate hydrolases"/>
    <property type="match status" value="1"/>
</dbReference>
<protein>
    <submittedName>
        <fullName evidence="2">P-loop NTPase fold protein</fullName>
    </submittedName>
</protein>